<protein>
    <submittedName>
        <fullName evidence="2">(rape) hypothetical protein</fullName>
    </submittedName>
</protein>
<feature type="region of interest" description="Disordered" evidence="1">
    <location>
        <begin position="1"/>
        <end position="50"/>
    </location>
</feature>
<name>A0A816RUG2_BRANA</name>
<feature type="compositionally biased region" description="Basic residues" evidence="1">
    <location>
        <begin position="115"/>
        <end position="126"/>
    </location>
</feature>
<feature type="compositionally biased region" description="Basic and acidic residues" evidence="1">
    <location>
        <begin position="1"/>
        <end position="28"/>
    </location>
</feature>
<evidence type="ECO:0000256" key="1">
    <source>
        <dbReference type="SAM" id="MobiDB-lite"/>
    </source>
</evidence>
<reference evidence="2" key="1">
    <citation type="submission" date="2021-01" db="EMBL/GenBank/DDBJ databases">
        <authorList>
            <consortium name="Genoscope - CEA"/>
            <person name="William W."/>
        </authorList>
    </citation>
    <scope>NUCLEOTIDE SEQUENCE</scope>
</reference>
<gene>
    <name evidence="2" type="ORF">DARMORV10_C01P44170.1</name>
</gene>
<accession>A0A816RUG2</accession>
<evidence type="ECO:0000313" key="2">
    <source>
        <dbReference type="EMBL" id="CAF2077545.1"/>
    </source>
</evidence>
<dbReference type="Proteomes" id="UP001295469">
    <property type="component" value="Chromosome C01"/>
</dbReference>
<sequence>QDKKLEQSHHHERGEPQDSLKHRTETRVIHALHAPTQRKGADRSEPLGQEATGCWVERVTAASYLLRSGTHTPTTNLSSHGGPLLHLTTRRPRTLQRNKILGQAQRRGSRADRRWRSKHHRQSLLL</sequence>
<feature type="region of interest" description="Disordered" evidence="1">
    <location>
        <begin position="72"/>
        <end position="126"/>
    </location>
</feature>
<dbReference type="EMBL" id="HG994365">
    <property type="protein sequence ID" value="CAF2077545.1"/>
    <property type="molecule type" value="Genomic_DNA"/>
</dbReference>
<feature type="non-terminal residue" evidence="2">
    <location>
        <position position="1"/>
    </location>
</feature>
<dbReference type="AlphaFoldDB" id="A0A816RUG2"/>
<proteinExistence type="predicted"/>
<organism evidence="2">
    <name type="scientific">Brassica napus</name>
    <name type="common">Rape</name>
    <dbReference type="NCBI Taxonomy" id="3708"/>
    <lineage>
        <taxon>Eukaryota</taxon>
        <taxon>Viridiplantae</taxon>
        <taxon>Streptophyta</taxon>
        <taxon>Embryophyta</taxon>
        <taxon>Tracheophyta</taxon>
        <taxon>Spermatophyta</taxon>
        <taxon>Magnoliopsida</taxon>
        <taxon>eudicotyledons</taxon>
        <taxon>Gunneridae</taxon>
        <taxon>Pentapetalae</taxon>
        <taxon>rosids</taxon>
        <taxon>malvids</taxon>
        <taxon>Brassicales</taxon>
        <taxon>Brassicaceae</taxon>
        <taxon>Brassiceae</taxon>
        <taxon>Brassica</taxon>
    </lineage>
</organism>